<keyword evidence="1" id="KW-0732">Signal</keyword>
<feature type="chain" id="PRO_5006407408" description="Lipoprotein" evidence="1">
    <location>
        <begin position="33"/>
        <end position="216"/>
    </location>
</feature>
<dbReference type="EMBL" id="AZDV01000005">
    <property type="protein sequence ID" value="KRK96192.1"/>
    <property type="molecule type" value="Genomic_DNA"/>
</dbReference>
<name>A0A0R1LKP0_9LACO</name>
<dbReference type="PATRIC" id="fig|1423715.3.peg.2741"/>
<dbReference type="Proteomes" id="UP000051955">
    <property type="component" value="Unassembled WGS sequence"/>
</dbReference>
<proteinExistence type="predicted"/>
<accession>A0A0R1LKP0</accession>
<keyword evidence="3" id="KW-1185">Reference proteome</keyword>
<evidence type="ECO:0000256" key="1">
    <source>
        <dbReference type="SAM" id="SignalP"/>
    </source>
</evidence>
<organism evidence="2 3">
    <name type="scientific">Levilactobacillus acidifarinae DSM 19394 = JCM 15949</name>
    <dbReference type="NCBI Taxonomy" id="1423715"/>
    <lineage>
        <taxon>Bacteria</taxon>
        <taxon>Bacillati</taxon>
        <taxon>Bacillota</taxon>
        <taxon>Bacilli</taxon>
        <taxon>Lactobacillales</taxon>
        <taxon>Lactobacillaceae</taxon>
        <taxon>Levilactobacillus</taxon>
    </lineage>
</organism>
<evidence type="ECO:0000313" key="3">
    <source>
        <dbReference type="Proteomes" id="UP000051955"/>
    </source>
</evidence>
<gene>
    <name evidence="2" type="ORF">FD25_GL002658</name>
</gene>
<dbReference type="STRING" id="1423715.FD25_GL002658"/>
<comment type="caution">
    <text evidence="2">The sequence shown here is derived from an EMBL/GenBank/DDBJ whole genome shotgun (WGS) entry which is preliminary data.</text>
</comment>
<evidence type="ECO:0008006" key="4">
    <source>
        <dbReference type="Google" id="ProtNLM"/>
    </source>
</evidence>
<evidence type="ECO:0000313" key="2">
    <source>
        <dbReference type="EMBL" id="KRK96192.1"/>
    </source>
</evidence>
<protein>
    <recommendedName>
        <fullName evidence="4">Lipoprotein</fullName>
    </recommendedName>
</protein>
<reference evidence="2 3" key="1">
    <citation type="journal article" date="2015" name="Genome Announc.">
        <title>Expanding the biotechnology potential of lactobacilli through comparative genomics of 213 strains and associated genera.</title>
        <authorList>
            <person name="Sun Z."/>
            <person name="Harris H.M."/>
            <person name="McCann A."/>
            <person name="Guo C."/>
            <person name="Argimon S."/>
            <person name="Zhang W."/>
            <person name="Yang X."/>
            <person name="Jeffery I.B."/>
            <person name="Cooney J.C."/>
            <person name="Kagawa T.F."/>
            <person name="Liu W."/>
            <person name="Song Y."/>
            <person name="Salvetti E."/>
            <person name="Wrobel A."/>
            <person name="Rasinkangas P."/>
            <person name="Parkhill J."/>
            <person name="Rea M.C."/>
            <person name="O'Sullivan O."/>
            <person name="Ritari J."/>
            <person name="Douillard F.P."/>
            <person name="Paul Ross R."/>
            <person name="Yang R."/>
            <person name="Briner A.E."/>
            <person name="Felis G.E."/>
            <person name="de Vos W.M."/>
            <person name="Barrangou R."/>
            <person name="Klaenhammer T.R."/>
            <person name="Caufield P.W."/>
            <person name="Cui Y."/>
            <person name="Zhang H."/>
            <person name="O'Toole P.W."/>
        </authorList>
    </citation>
    <scope>NUCLEOTIDE SEQUENCE [LARGE SCALE GENOMIC DNA]</scope>
    <source>
        <strain evidence="2 3">DSM 19394</strain>
    </source>
</reference>
<dbReference type="RefSeq" id="WP_057801684.1">
    <property type="nucleotide sequence ID" value="NZ_AZDV01000005.1"/>
</dbReference>
<feature type="signal peptide" evidence="1">
    <location>
        <begin position="1"/>
        <end position="32"/>
    </location>
</feature>
<dbReference type="OrthoDB" id="2138638at2"/>
<sequence length="216" mass="22456">MNSRTKKLILTAATSLAVLATLGSGTYLTMHAANDVSTVSQTAAPKTATADSAKLTATSTSGTKNNYKVTYTDQGGDQSATFQKKTLGNSQTATDEVDYVGQANGANVKLTKHTTAVAQGTMGHTYVHWTTGKWSVTAVTDNADTSGTPAQFAKQVNAQLKQASLPDTTKTGAVTVYSGTENAQANTVKWQSGKHLYAVNGTTAAETVKLAQKSAQ</sequence>
<dbReference type="AlphaFoldDB" id="A0A0R1LKP0"/>